<dbReference type="GO" id="GO:0051028">
    <property type="term" value="P:mRNA transport"/>
    <property type="evidence" value="ECO:0007669"/>
    <property type="project" value="UniProtKB-UniRule"/>
</dbReference>
<keyword evidence="1" id="KW-0813">Transport</keyword>
<dbReference type="GO" id="GO:0015031">
    <property type="term" value="P:protein transport"/>
    <property type="evidence" value="ECO:0007669"/>
    <property type="project" value="UniProtKB-KW"/>
</dbReference>
<feature type="domain" description="NTF2" evidence="2">
    <location>
        <begin position="14"/>
        <end position="129"/>
    </location>
</feature>
<comment type="caution">
    <text evidence="3">The sequence shown here is derived from an EMBL/GenBank/DDBJ whole genome shotgun (WGS) entry which is preliminary data.</text>
</comment>
<comment type="function">
    <text evidence="1">Has a role in nuclear-cytoplasmic transport of proteins and mRNAs.</text>
</comment>
<dbReference type="Proteomes" id="UP001165289">
    <property type="component" value="Unassembled WGS sequence"/>
</dbReference>
<dbReference type="InterPro" id="IPR002075">
    <property type="entry name" value="NTF2_dom"/>
</dbReference>
<dbReference type="GO" id="GO:0005634">
    <property type="term" value="C:nucleus"/>
    <property type="evidence" value="ECO:0007669"/>
    <property type="project" value="UniProtKB-SubCell"/>
</dbReference>
<dbReference type="PROSITE" id="PS50177">
    <property type="entry name" value="NTF2_DOMAIN"/>
    <property type="match status" value="1"/>
</dbReference>
<protein>
    <recommendedName>
        <fullName evidence="1">NTF2-related export protein</fullName>
    </recommendedName>
</protein>
<dbReference type="InterPro" id="IPR045875">
    <property type="entry name" value="NTF2"/>
</dbReference>
<dbReference type="CDD" id="cd00780">
    <property type="entry name" value="NTF2"/>
    <property type="match status" value="1"/>
</dbReference>
<accession>A0AAV7K8V2</accession>
<dbReference type="GO" id="GO:0005737">
    <property type="term" value="C:cytoplasm"/>
    <property type="evidence" value="ECO:0007669"/>
    <property type="project" value="UniProtKB-SubCell"/>
</dbReference>
<evidence type="ECO:0000256" key="1">
    <source>
        <dbReference type="RuleBase" id="RU369002"/>
    </source>
</evidence>
<proteinExistence type="predicted"/>
<dbReference type="EMBL" id="JAKMXF010000111">
    <property type="protein sequence ID" value="KAI6657507.1"/>
    <property type="molecule type" value="Genomic_DNA"/>
</dbReference>
<reference evidence="3 4" key="1">
    <citation type="journal article" date="2023" name="BMC Biol.">
        <title>The compact genome of the sponge Oopsacas minuta (Hexactinellida) is lacking key metazoan core genes.</title>
        <authorList>
            <person name="Santini S."/>
            <person name="Schenkelaars Q."/>
            <person name="Jourda C."/>
            <person name="Duchesne M."/>
            <person name="Belahbib H."/>
            <person name="Rocher C."/>
            <person name="Selva M."/>
            <person name="Riesgo A."/>
            <person name="Vervoort M."/>
            <person name="Leys S.P."/>
            <person name="Kodjabachian L."/>
            <person name="Le Bivic A."/>
            <person name="Borchiellini C."/>
            <person name="Claverie J.M."/>
            <person name="Renard E."/>
        </authorList>
    </citation>
    <scope>NUCLEOTIDE SEQUENCE [LARGE SCALE GENOMIC DNA]</scope>
    <source>
        <strain evidence="3">SPO-2</strain>
    </source>
</reference>
<evidence type="ECO:0000259" key="2">
    <source>
        <dbReference type="PROSITE" id="PS50177"/>
    </source>
</evidence>
<name>A0AAV7K8V2_9METZ</name>
<dbReference type="Pfam" id="PF02136">
    <property type="entry name" value="NTF2"/>
    <property type="match status" value="1"/>
</dbReference>
<dbReference type="InterPro" id="IPR018222">
    <property type="entry name" value="Nuclear_transport_factor_2_euk"/>
</dbReference>
<keyword evidence="1" id="KW-0963">Cytoplasm</keyword>
<gene>
    <name evidence="3" type="ORF">LOD99_253</name>
</gene>
<dbReference type="InterPro" id="IPR032710">
    <property type="entry name" value="NTF2-like_dom_sf"/>
</dbReference>
<keyword evidence="1" id="KW-0653">Protein transport</keyword>
<dbReference type="Gene3D" id="3.10.450.50">
    <property type="match status" value="1"/>
</dbReference>
<dbReference type="PANTHER" id="PTHR12612">
    <property type="entry name" value="NUCLEAR TRANSPORT FACTOR 2"/>
    <property type="match status" value="1"/>
</dbReference>
<keyword evidence="4" id="KW-1185">Reference proteome</keyword>
<evidence type="ECO:0000313" key="4">
    <source>
        <dbReference type="Proteomes" id="UP001165289"/>
    </source>
</evidence>
<dbReference type="SUPFAM" id="SSF54427">
    <property type="entry name" value="NTF2-like"/>
    <property type="match status" value="1"/>
</dbReference>
<organism evidence="3 4">
    <name type="scientific">Oopsacas minuta</name>
    <dbReference type="NCBI Taxonomy" id="111878"/>
    <lineage>
        <taxon>Eukaryota</taxon>
        <taxon>Metazoa</taxon>
        <taxon>Porifera</taxon>
        <taxon>Hexactinellida</taxon>
        <taxon>Hexasterophora</taxon>
        <taxon>Lyssacinosida</taxon>
        <taxon>Leucopsacidae</taxon>
        <taxon>Oopsacas</taxon>
    </lineage>
</organism>
<comment type="subcellular location">
    <subcellularLocation>
        <location evidence="1">Cytoplasm</location>
    </subcellularLocation>
    <subcellularLocation>
        <location evidence="1">Nucleus</location>
    </subcellularLocation>
</comment>
<dbReference type="AlphaFoldDB" id="A0AAV7K8V2"/>
<sequence length="134" mass="15377">MFPNEMAAINPAELVAAFLTAYYQRFDQDVETRTTLYQLYDETALLKYEGQDITTRQGIADKYKSLPFQSCQHKITSYDHFLLGDTVLICVFGQLLADQDAPFSFAETFITKFSPENSSLMIFLHNFRLILHSA</sequence>
<dbReference type="GO" id="GO:0006913">
    <property type="term" value="P:nucleocytoplasmic transport"/>
    <property type="evidence" value="ECO:0007669"/>
    <property type="project" value="UniProtKB-UniRule"/>
</dbReference>
<keyword evidence="1" id="KW-0539">Nucleus</keyword>
<evidence type="ECO:0000313" key="3">
    <source>
        <dbReference type="EMBL" id="KAI6657507.1"/>
    </source>
</evidence>